<dbReference type="GO" id="GO:0005840">
    <property type="term" value="C:ribosome"/>
    <property type="evidence" value="ECO:0007669"/>
    <property type="project" value="UniProtKB-KW"/>
</dbReference>
<protein>
    <recommendedName>
        <fullName evidence="11">Large ribosomal subunit protein mL64</fullName>
    </recommendedName>
    <alternativeName>
        <fullName evidence="10">39S ribosomal protein L59, mitochondrial</fullName>
    </alternativeName>
    <alternativeName>
        <fullName evidence="12">Growth arrest and DNA damage-inducible proteins-interacting protein 1</fullName>
    </alternativeName>
</protein>
<dbReference type="Ensembl" id="ENSSANT00000111617.1">
    <property type="protein sequence ID" value="ENSSANP00000105178.1"/>
    <property type="gene ID" value="ENSSANG00000051482.1"/>
</dbReference>
<evidence type="ECO:0000256" key="11">
    <source>
        <dbReference type="ARBA" id="ARBA00035184"/>
    </source>
</evidence>
<accession>A0A671TAD0</accession>
<reference evidence="15" key="2">
    <citation type="submission" date="2025-09" db="UniProtKB">
        <authorList>
            <consortium name="Ensembl"/>
        </authorList>
    </citation>
    <scope>IDENTIFICATION</scope>
</reference>
<evidence type="ECO:0000256" key="4">
    <source>
        <dbReference type="ARBA" id="ARBA00022980"/>
    </source>
</evidence>
<dbReference type="PANTHER" id="PTHR31761">
    <property type="entry name" value="GROWTH ARREST AND DNA DAMAGE-INDUCIBLE PROTEINS-INTERACTING PROTEIN 1 GADD45GIP1"/>
    <property type="match status" value="1"/>
</dbReference>
<evidence type="ECO:0000256" key="9">
    <source>
        <dbReference type="ARBA" id="ARBA00023306"/>
    </source>
</evidence>
<dbReference type="GO" id="GO:0005739">
    <property type="term" value="C:mitochondrion"/>
    <property type="evidence" value="ECO:0007669"/>
    <property type="project" value="UniProtKB-SubCell"/>
</dbReference>
<dbReference type="GO" id="GO:0005634">
    <property type="term" value="C:nucleus"/>
    <property type="evidence" value="ECO:0007669"/>
    <property type="project" value="UniProtKB-SubCell"/>
</dbReference>
<evidence type="ECO:0000313" key="15">
    <source>
        <dbReference type="Ensembl" id="ENSSANP00000105178.1"/>
    </source>
</evidence>
<dbReference type="Gene3D" id="6.10.280.120">
    <property type="entry name" value="Growth arrest and DNA-damage-inducible proteins-interacting protein 1"/>
    <property type="match status" value="1"/>
</dbReference>
<evidence type="ECO:0000256" key="8">
    <source>
        <dbReference type="ARBA" id="ARBA00023274"/>
    </source>
</evidence>
<keyword evidence="16" id="KW-1185">Reference proteome</keyword>
<evidence type="ECO:0000256" key="7">
    <source>
        <dbReference type="ARBA" id="ARBA00023242"/>
    </source>
</evidence>
<evidence type="ECO:0000256" key="2">
    <source>
        <dbReference type="ARBA" id="ARBA00004173"/>
    </source>
</evidence>
<dbReference type="GO" id="GO:1990904">
    <property type="term" value="C:ribonucleoprotein complex"/>
    <property type="evidence" value="ECO:0007669"/>
    <property type="project" value="UniProtKB-KW"/>
</dbReference>
<dbReference type="InterPro" id="IPR043035">
    <property type="entry name" value="Ribosomal_mL64_sf"/>
</dbReference>
<dbReference type="AlphaFoldDB" id="A0A671TAD0"/>
<dbReference type="Proteomes" id="UP000472260">
    <property type="component" value="Unassembled WGS sequence"/>
</dbReference>
<comment type="function">
    <text evidence="13">Acts as a negative regulator of G1 to S cell cycle phase progression by inhibiting cyclin-dependent kinases. Inhibitory effects are additive with GADD45 proteins but also occur in the absence of GADD45 proteins. Acts as a repressor of the orphan nuclear receptor NR4A1 by inhibiting AB domain-mediated transcriptional activity. May be involved in the hormone-mediated regulation of NR4A1 transcriptional activity. May play a role in mitochondrial protein synthesis.</text>
</comment>
<evidence type="ECO:0000256" key="3">
    <source>
        <dbReference type="ARBA" id="ARBA00005421"/>
    </source>
</evidence>
<feature type="region of interest" description="Disordered" evidence="14">
    <location>
        <begin position="85"/>
        <end position="117"/>
    </location>
</feature>
<name>A0A671TAD0_9TELE</name>
<comment type="similarity">
    <text evidence="3">Belongs to the mitochondrion-specific ribosomal protein mL64 family.</text>
</comment>
<keyword evidence="4" id="KW-0689">Ribosomal protein</keyword>
<keyword evidence="9" id="KW-0131">Cell cycle</keyword>
<dbReference type="Pfam" id="PF10147">
    <property type="entry name" value="CR6_interact"/>
    <property type="match status" value="1"/>
</dbReference>
<evidence type="ECO:0000313" key="16">
    <source>
        <dbReference type="Proteomes" id="UP000472260"/>
    </source>
</evidence>
<organism evidence="15 16">
    <name type="scientific">Sinocyclocheilus anshuiensis</name>
    <dbReference type="NCBI Taxonomy" id="1608454"/>
    <lineage>
        <taxon>Eukaryota</taxon>
        <taxon>Metazoa</taxon>
        <taxon>Chordata</taxon>
        <taxon>Craniata</taxon>
        <taxon>Vertebrata</taxon>
        <taxon>Euteleostomi</taxon>
        <taxon>Actinopterygii</taxon>
        <taxon>Neopterygii</taxon>
        <taxon>Teleostei</taxon>
        <taxon>Ostariophysi</taxon>
        <taxon>Cypriniformes</taxon>
        <taxon>Cyprinidae</taxon>
        <taxon>Cyprininae</taxon>
        <taxon>Sinocyclocheilus</taxon>
    </lineage>
</organism>
<evidence type="ECO:0000256" key="6">
    <source>
        <dbReference type="ARBA" id="ARBA00023128"/>
    </source>
</evidence>
<keyword evidence="7" id="KW-0539">Nucleus</keyword>
<proteinExistence type="inferred from homology"/>
<evidence type="ECO:0000256" key="5">
    <source>
        <dbReference type="ARBA" id="ARBA00023054"/>
    </source>
</evidence>
<keyword evidence="8" id="KW-0687">Ribonucleoprotein</keyword>
<sequence>AARDSPRLQKNPTEWQKKYERRLFGRYGGASGVDPAKLWPSHVRLGELAAEDREWHPPIEVMLESIAAREREKEQRRMEREKIIAANMAKMPKMISDWKKQKREAKQKQREEKIKRDKLLAEARERFGYALDPQALGQVQRDGRRNRERGEEEEKTSETQEEGGRAGNSGSRIQPVTLREQGLLYSATVPYCKIGFFVSLSL</sequence>
<feature type="region of interest" description="Disordered" evidence="14">
    <location>
        <begin position="131"/>
        <end position="174"/>
    </location>
</feature>
<comment type="subcellular location">
    <subcellularLocation>
        <location evidence="2">Mitochondrion</location>
    </subcellularLocation>
    <subcellularLocation>
        <location evidence="1">Nucleus</location>
    </subcellularLocation>
</comment>
<keyword evidence="6" id="KW-0496">Mitochondrion</keyword>
<dbReference type="InterPro" id="IPR018472">
    <property type="entry name" value="Ribosomal_mL64"/>
</dbReference>
<feature type="compositionally biased region" description="Basic and acidic residues" evidence="14">
    <location>
        <begin position="96"/>
        <end position="117"/>
    </location>
</feature>
<reference evidence="15" key="1">
    <citation type="submission" date="2025-08" db="UniProtKB">
        <authorList>
            <consortium name="Ensembl"/>
        </authorList>
    </citation>
    <scope>IDENTIFICATION</scope>
</reference>
<evidence type="ECO:0000256" key="12">
    <source>
        <dbReference type="ARBA" id="ARBA00035485"/>
    </source>
</evidence>
<evidence type="ECO:0000256" key="13">
    <source>
        <dbReference type="ARBA" id="ARBA00060144"/>
    </source>
</evidence>
<dbReference type="PANTHER" id="PTHR31761:SF1">
    <property type="entry name" value="LARGE RIBOSOMAL SUBUNIT PROTEIN ML64"/>
    <property type="match status" value="1"/>
</dbReference>
<feature type="compositionally biased region" description="Basic and acidic residues" evidence="14">
    <location>
        <begin position="141"/>
        <end position="164"/>
    </location>
</feature>
<evidence type="ECO:0000256" key="1">
    <source>
        <dbReference type="ARBA" id="ARBA00004123"/>
    </source>
</evidence>
<evidence type="ECO:0000256" key="14">
    <source>
        <dbReference type="SAM" id="MobiDB-lite"/>
    </source>
</evidence>
<keyword evidence="5" id="KW-0175">Coiled coil</keyword>
<evidence type="ECO:0000256" key="10">
    <source>
        <dbReference type="ARBA" id="ARBA00030700"/>
    </source>
</evidence>